<dbReference type="AlphaFoldDB" id="A0AAD4IEY7"/>
<dbReference type="EMBL" id="JAANER010000002">
    <property type="protein sequence ID" value="KAG9193337.1"/>
    <property type="molecule type" value="Genomic_DNA"/>
</dbReference>
<accession>A0AAD4IEY7</accession>
<comment type="caution">
    <text evidence="2">The sequence shown here is derived from an EMBL/GenBank/DDBJ whole genome shotgun (WGS) entry which is preliminary data.</text>
</comment>
<reference evidence="2" key="1">
    <citation type="submission" date="2021-07" db="EMBL/GenBank/DDBJ databases">
        <title>Genome Resource of American Ginseng Black Spot Pathogen Alternaria panax.</title>
        <authorList>
            <person name="Qiu C."/>
            <person name="Wang W."/>
            <person name="Liu Z."/>
        </authorList>
    </citation>
    <scope>NUCLEOTIDE SEQUENCE</scope>
    <source>
        <strain evidence="2">BNCC115425</strain>
    </source>
</reference>
<keyword evidence="1" id="KW-0732">Signal</keyword>
<name>A0AAD4IEY7_9PLEO</name>
<evidence type="ECO:0000313" key="3">
    <source>
        <dbReference type="Proteomes" id="UP001199106"/>
    </source>
</evidence>
<protein>
    <submittedName>
        <fullName evidence="2">Uncharacterized protein</fullName>
    </submittedName>
</protein>
<keyword evidence="3" id="KW-1185">Reference proteome</keyword>
<feature type="signal peptide" evidence="1">
    <location>
        <begin position="1"/>
        <end position="19"/>
    </location>
</feature>
<evidence type="ECO:0000313" key="2">
    <source>
        <dbReference type="EMBL" id="KAG9193337.1"/>
    </source>
</evidence>
<proteinExistence type="predicted"/>
<organism evidence="2 3">
    <name type="scientific">Alternaria panax</name>
    <dbReference type="NCBI Taxonomy" id="48097"/>
    <lineage>
        <taxon>Eukaryota</taxon>
        <taxon>Fungi</taxon>
        <taxon>Dikarya</taxon>
        <taxon>Ascomycota</taxon>
        <taxon>Pezizomycotina</taxon>
        <taxon>Dothideomycetes</taxon>
        <taxon>Pleosporomycetidae</taxon>
        <taxon>Pleosporales</taxon>
        <taxon>Pleosporineae</taxon>
        <taxon>Pleosporaceae</taxon>
        <taxon>Alternaria</taxon>
        <taxon>Alternaria sect. Panax</taxon>
    </lineage>
</organism>
<sequence length="222" mass="24456">MLPLNIVTTLTGFTATAFGSAVSQDIPQEVHECAKYNKGVTTCSPYTNEIYQCNELGWDWVATCYDRKSPCVNGACVLSPTATESRATECDEGQKRCLTFYNRGHDGIQICKNGQWKLLDPCSCNRDPEPQCRPIVSRDIAGPHQCTEGEQKCMLQNENGNGGTLFSCNNGFWKTHMHCRPSERCHDSPGFSTCSWLDAAAVAVAVAVADDDDTFTTHVRKD</sequence>
<feature type="chain" id="PRO_5041951578" evidence="1">
    <location>
        <begin position="20"/>
        <end position="222"/>
    </location>
</feature>
<dbReference type="Proteomes" id="UP001199106">
    <property type="component" value="Unassembled WGS sequence"/>
</dbReference>
<evidence type="ECO:0000256" key="1">
    <source>
        <dbReference type="SAM" id="SignalP"/>
    </source>
</evidence>
<gene>
    <name evidence="2" type="ORF">G6011_03372</name>
</gene>